<organism evidence="6 7">
    <name type="scientific">Pseudomonas kairouanensis</name>
    <dbReference type="NCBI Taxonomy" id="2293832"/>
    <lineage>
        <taxon>Bacteria</taxon>
        <taxon>Pseudomonadati</taxon>
        <taxon>Pseudomonadota</taxon>
        <taxon>Gammaproteobacteria</taxon>
        <taxon>Pseudomonadales</taxon>
        <taxon>Pseudomonadaceae</taxon>
        <taxon>Pseudomonas</taxon>
    </lineage>
</organism>
<keyword evidence="3" id="KW-0281">Fimbrium</keyword>
<dbReference type="InterPro" id="IPR008966">
    <property type="entry name" value="Adhesion_dom_sf"/>
</dbReference>
<dbReference type="OrthoDB" id="8970968at2"/>
<evidence type="ECO:0000313" key="7">
    <source>
        <dbReference type="Proteomes" id="UP000297391"/>
    </source>
</evidence>
<name>A0A4Z0ANN6_9PSED</name>
<dbReference type="EMBL" id="QUZU01000023">
    <property type="protein sequence ID" value="TFY87548.1"/>
    <property type="molecule type" value="Genomic_DNA"/>
</dbReference>
<protein>
    <submittedName>
        <fullName evidence="6">Type 1 fimbrial protein</fullName>
    </submittedName>
</protein>
<dbReference type="Pfam" id="PF00419">
    <property type="entry name" value="Fimbrial"/>
    <property type="match status" value="1"/>
</dbReference>
<evidence type="ECO:0000256" key="2">
    <source>
        <dbReference type="ARBA" id="ARBA00006671"/>
    </source>
</evidence>
<dbReference type="InterPro" id="IPR000259">
    <property type="entry name" value="Adhesion_dom_fimbrial"/>
</dbReference>
<dbReference type="Proteomes" id="UP000297391">
    <property type="component" value="Unassembled WGS sequence"/>
</dbReference>
<reference evidence="6 7" key="1">
    <citation type="journal article" date="2019" name="Syst. Appl. Microbiol.">
        <title>New species of pathogenic Pseudomonas isolated from citrus in Tunisia: Proposal of Pseudomonas kairouanensis sp. nov. and Pseudomonas nabeulensis sp. nov.</title>
        <authorList>
            <person name="Oueslati M."/>
            <person name="Mulet M."/>
            <person name="Gomila M."/>
            <person name="Berge O."/>
            <person name="Hajlaoui M.R."/>
            <person name="Lalucat J."/>
            <person name="Sadfi-Zouaoui N."/>
            <person name="Garcia-Valdes E."/>
        </authorList>
    </citation>
    <scope>NUCLEOTIDE SEQUENCE [LARGE SCALE GENOMIC DNA]</scope>
    <source>
        <strain evidence="6 7">KC12</strain>
    </source>
</reference>
<feature type="chain" id="PRO_5021329395" evidence="4">
    <location>
        <begin position="23"/>
        <end position="340"/>
    </location>
</feature>
<dbReference type="RefSeq" id="WP_135290438.1">
    <property type="nucleotide sequence ID" value="NZ_QUZU01000023.1"/>
</dbReference>
<dbReference type="AlphaFoldDB" id="A0A4Z0ANN6"/>
<sequence>MRSLGWLFVAIAGLLVAESAQARATCNPGPPTVLPIPPIDVPADPVLMQVLGNPNGYPFDLPNALVCTYDPNVSIDYWSFMTFSRDFLYIGYSLPAQGVSVPVYRSGVTGVGIGMVVQDRDGGPFYGVSGITTLRAHVNPGMRSWGVRGRVYFFVTGVIQGGMIPASTLGSFNVYTASATHDIALGNTLISPPRKPTCMVSTPSLTMGLGEISARAFRGVGSVAGATTDTITLQCAGGTGASVDVLVTLTDQTAPANRSDRLTLTGTSTASGVALQLLHGAQLLSYGEDSSAVGNLNQWAAGSADNGMFQIALTARYVQTLPVIKPGSANGVATFTLSYR</sequence>
<accession>A0A4Z0ANN6</accession>
<dbReference type="PANTHER" id="PTHR33420">
    <property type="entry name" value="FIMBRIAL SUBUNIT ELFA-RELATED"/>
    <property type="match status" value="1"/>
</dbReference>
<feature type="signal peptide" evidence="4">
    <location>
        <begin position="1"/>
        <end position="22"/>
    </location>
</feature>
<dbReference type="PANTHER" id="PTHR33420:SF14">
    <property type="entry name" value="TYPE 1 FIMBRIN D-MANNOSE SPECIFIC ADHESIN"/>
    <property type="match status" value="1"/>
</dbReference>
<evidence type="ECO:0000256" key="3">
    <source>
        <dbReference type="ARBA" id="ARBA00023263"/>
    </source>
</evidence>
<dbReference type="SUPFAM" id="SSF49401">
    <property type="entry name" value="Bacterial adhesins"/>
    <property type="match status" value="1"/>
</dbReference>
<dbReference type="GO" id="GO:0043709">
    <property type="term" value="P:cell adhesion involved in single-species biofilm formation"/>
    <property type="evidence" value="ECO:0007669"/>
    <property type="project" value="TreeGrafter"/>
</dbReference>
<evidence type="ECO:0000256" key="1">
    <source>
        <dbReference type="ARBA" id="ARBA00004561"/>
    </source>
</evidence>
<comment type="subcellular location">
    <subcellularLocation>
        <location evidence="1">Fimbrium</location>
    </subcellularLocation>
</comment>
<evidence type="ECO:0000313" key="6">
    <source>
        <dbReference type="EMBL" id="TFY87548.1"/>
    </source>
</evidence>
<feature type="domain" description="Fimbrial-type adhesion" evidence="5">
    <location>
        <begin position="193"/>
        <end position="339"/>
    </location>
</feature>
<dbReference type="GO" id="GO:0009289">
    <property type="term" value="C:pilus"/>
    <property type="evidence" value="ECO:0007669"/>
    <property type="project" value="UniProtKB-SubCell"/>
</dbReference>
<dbReference type="Gene3D" id="2.60.40.1090">
    <property type="entry name" value="Fimbrial-type adhesion domain"/>
    <property type="match status" value="1"/>
</dbReference>
<evidence type="ECO:0000259" key="5">
    <source>
        <dbReference type="Pfam" id="PF00419"/>
    </source>
</evidence>
<comment type="similarity">
    <text evidence="2">Belongs to the fimbrial protein family.</text>
</comment>
<keyword evidence="7" id="KW-1185">Reference proteome</keyword>
<comment type="caution">
    <text evidence="6">The sequence shown here is derived from an EMBL/GenBank/DDBJ whole genome shotgun (WGS) entry which is preliminary data.</text>
</comment>
<dbReference type="InterPro" id="IPR050263">
    <property type="entry name" value="Bact_Fimbrial_Adh_Pro"/>
</dbReference>
<evidence type="ECO:0000256" key="4">
    <source>
        <dbReference type="SAM" id="SignalP"/>
    </source>
</evidence>
<proteinExistence type="inferred from homology"/>
<dbReference type="InterPro" id="IPR036937">
    <property type="entry name" value="Adhesion_dom_fimbrial_sf"/>
</dbReference>
<keyword evidence="4" id="KW-0732">Signal</keyword>
<gene>
    <name evidence="6" type="ORF">DYL59_18390</name>
</gene>